<dbReference type="Pfam" id="PF20530">
    <property type="entry name" value="DUF6745"/>
    <property type="match status" value="1"/>
</dbReference>
<dbReference type="EMBL" id="JAATEJ010000038">
    <property type="protein sequence ID" value="NJP48031.1"/>
    <property type="molecule type" value="Genomic_DNA"/>
</dbReference>
<evidence type="ECO:0000313" key="3">
    <source>
        <dbReference type="EMBL" id="NJP48031.1"/>
    </source>
</evidence>
<protein>
    <recommendedName>
        <fullName evidence="2">DUF6745 domain-containing protein</fullName>
    </recommendedName>
</protein>
<feature type="compositionally biased region" description="Low complexity" evidence="1">
    <location>
        <begin position="136"/>
        <end position="160"/>
    </location>
</feature>
<evidence type="ECO:0000313" key="4">
    <source>
        <dbReference type="Proteomes" id="UP000734511"/>
    </source>
</evidence>
<dbReference type="Proteomes" id="UP000734511">
    <property type="component" value="Unassembled WGS sequence"/>
</dbReference>
<dbReference type="InterPro" id="IPR046633">
    <property type="entry name" value="DUF6745"/>
</dbReference>
<feature type="domain" description="DUF6745" evidence="2">
    <location>
        <begin position="179"/>
        <end position="383"/>
    </location>
</feature>
<evidence type="ECO:0000256" key="1">
    <source>
        <dbReference type="SAM" id="MobiDB-lite"/>
    </source>
</evidence>
<feature type="region of interest" description="Disordered" evidence="1">
    <location>
        <begin position="117"/>
        <end position="174"/>
    </location>
</feature>
<dbReference type="RefSeq" id="WP_167986875.1">
    <property type="nucleotide sequence ID" value="NZ_JAATEJ010000038.1"/>
</dbReference>
<accession>A0ABX1A2L9</accession>
<organism evidence="3 4">
    <name type="scientific">Actinacidiphila epipremni</name>
    <dbReference type="NCBI Taxonomy" id="2053013"/>
    <lineage>
        <taxon>Bacteria</taxon>
        <taxon>Bacillati</taxon>
        <taxon>Actinomycetota</taxon>
        <taxon>Actinomycetes</taxon>
        <taxon>Kitasatosporales</taxon>
        <taxon>Streptomycetaceae</taxon>
        <taxon>Actinacidiphila</taxon>
    </lineage>
</organism>
<name>A0ABX1A2L9_9ACTN</name>
<comment type="caution">
    <text evidence="3">The sequence shown here is derived from an EMBL/GenBank/DDBJ whole genome shotgun (WGS) entry which is preliminary data.</text>
</comment>
<gene>
    <name evidence="3" type="ORF">HCN08_32205</name>
</gene>
<sequence length="383" mass="40903">MAETAAADRGAAEAGVRLAYRQAGLAEPERIVWVGSPLGALVLLSGAEGAERRGRSVREQVRDRAWAAERARLHGELGPLGWAARWGATGGRLWEVTQLLSSRIAAGVVEAYATATAPAPRPANGPWPSATDTPPTDGSGADGSPTSGSPTSAPPADGSAISAPPTSGSGAGRRRSAARVLLLDAVHGQQDAAWLSAFDAGPGSPLEGIAAVARAAGWWWPYERLAVLCDRPAELHRDEAGRLDRSDGPALAFRDGFALCSWRGMPVPGEFLAELATLTPERIRTEENAELRRVMLEHYGYDRYLAESGAVPQHRDETGVLWRIAMTGDEDTVMVEVLNSTPEPDGTTRTYWLRVPPTTRTAREGVAWTFGLSPEEYVPMRQT</sequence>
<reference evidence="3 4" key="1">
    <citation type="submission" date="2020-03" db="EMBL/GenBank/DDBJ databases">
        <title>WGS of actinomycetes isolated from Thailand.</title>
        <authorList>
            <person name="Thawai C."/>
        </authorList>
    </citation>
    <scope>NUCLEOTIDE SEQUENCE [LARGE SCALE GENOMIC DNA]</scope>
    <source>
        <strain evidence="3 4">PRB2-1</strain>
    </source>
</reference>
<proteinExistence type="predicted"/>
<keyword evidence="4" id="KW-1185">Reference proteome</keyword>
<evidence type="ECO:0000259" key="2">
    <source>
        <dbReference type="Pfam" id="PF20530"/>
    </source>
</evidence>